<keyword evidence="2" id="KW-1185">Reference proteome</keyword>
<evidence type="ECO:0000313" key="1">
    <source>
        <dbReference type="EMBL" id="SFR91967.1"/>
    </source>
</evidence>
<accession>A0A1I6KL81</accession>
<evidence type="ECO:0008006" key="3">
    <source>
        <dbReference type="Google" id="ProtNLM"/>
    </source>
</evidence>
<proteinExistence type="predicted"/>
<evidence type="ECO:0000313" key="2">
    <source>
        <dbReference type="Proteomes" id="UP000199659"/>
    </source>
</evidence>
<sequence length="278" mass="32700">MGKFILCSGAEAAVPFHVEMSDIYLYTIEELCYYMYENIYIIEEEFFNQMLYDWIKNQLEMDMLVKKLESAMEGKMDLKSIVVTILCSTDYYTEGEIKELILVMDQLAGLTSIERRKKKADQYLKNGNYAFAAKEYDIILNQKESSVFTQEQLGNLLHNYGITLLHIATFCEAAQKFEQAYCMNRKVETLKYFILALQLGGLKEKLDKVTETYRVDEGTISTYEQEMEKVRQDVTSQQVFEPYKKLEEFKRNGEAAKFFEEVDRLLLSWKNKYRKEVS</sequence>
<dbReference type="OrthoDB" id="1895216at2"/>
<dbReference type="AlphaFoldDB" id="A0A1I6KL81"/>
<organism evidence="1 2">
    <name type="scientific">Anaeromicropila populeti</name>
    <dbReference type="NCBI Taxonomy" id="37658"/>
    <lineage>
        <taxon>Bacteria</taxon>
        <taxon>Bacillati</taxon>
        <taxon>Bacillota</taxon>
        <taxon>Clostridia</taxon>
        <taxon>Lachnospirales</taxon>
        <taxon>Lachnospiraceae</taxon>
        <taxon>Anaeromicropila</taxon>
    </lineage>
</organism>
<dbReference type="STRING" id="37658.SAMN05661086_02507"/>
<name>A0A1I6KL81_9FIRM</name>
<dbReference type="Proteomes" id="UP000199659">
    <property type="component" value="Unassembled WGS sequence"/>
</dbReference>
<reference evidence="1 2" key="1">
    <citation type="submission" date="2016-10" db="EMBL/GenBank/DDBJ databases">
        <authorList>
            <person name="de Groot N.N."/>
        </authorList>
    </citation>
    <scope>NUCLEOTIDE SEQUENCE [LARGE SCALE GENOMIC DNA]</scope>
    <source>
        <strain evidence="1 2">743A</strain>
    </source>
</reference>
<dbReference type="EMBL" id="FOYZ01000009">
    <property type="protein sequence ID" value="SFR91967.1"/>
    <property type="molecule type" value="Genomic_DNA"/>
</dbReference>
<dbReference type="RefSeq" id="WP_092561282.1">
    <property type="nucleotide sequence ID" value="NZ_FOYZ01000009.1"/>
</dbReference>
<gene>
    <name evidence="1" type="ORF">SAMN05661086_02507</name>
</gene>
<protein>
    <recommendedName>
        <fullName evidence="3">Tetratricopeptide repeat-containing protein</fullName>
    </recommendedName>
</protein>